<feature type="signal peptide" evidence="1">
    <location>
        <begin position="1"/>
        <end position="25"/>
    </location>
</feature>
<evidence type="ECO:0000259" key="2">
    <source>
        <dbReference type="PROSITE" id="PS50206"/>
    </source>
</evidence>
<evidence type="ECO:0000313" key="4">
    <source>
        <dbReference type="Proteomes" id="UP000253919"/>
    </source>
</evidence>
<keyword evidence="1" id="KW-0732">Signal</keyword>
<dbReference type="SUPFAM" id="SSF52821">
    <property type="entry name" value="Rhodanese/Cell cycle control phosphatase"/>
    <property type="match status" value="1"/>
</dbReference>
<dbReference type="CDD" id="cd00158">
    <property type="entry name" value="RHOD"/>
    <property type="match status" value="1"/>
</dbReference>
<dbReference type="EMBL" id="QASA01000001">
    <property type="protein sequence ID" value="RDC61660.1"/>
    <property type="molecule type" value="Genomic_DNA"/>
</dbReference>
<gene>
    <name evidence="3" type="ORF">AHMF7616_00240</name>
</gene>
<dbReference type="PROSITE" id="PS50206">
    <property type="entry name" value="RHODANESE_3"/>
    <property type="match status" value="1"/>
</dbReference>
<dbReference type="Pfam" id="PF00581">
    <property type="entry name" value="Rhodanese"/>
    <property type="match status" value="1"/>
</dbReference>
<organism evidence="3 4">
    <name type="scientific">Adhaeribacter pallidiroseus</name>
    <dbReference type="NCBI Taxonomy" id="2072847"/>
    <lineage>
        <taxon>Bacteria</taxon>
        <taxon>Pseudomonadati</taxon>
        <taxon>Bacteroidota</taxon>
        <taxon>Cytophagia</taxon>
        <taxon>Cytophagales</taxon>
        <taxon>Hymenobacteraceae</taxon>
        <taxon>Adhaeribacter</taxon>
    </lineage>
</organism>
<dbReference type="PANTHER" id="PTHR45431">
    <property type="entry name" value="RHODANESE-LIKE DOMAIN-CONTAINING PROTEIN 15, CHLOROPLASTIC"/>
    <property type="match status" value="1"/>
</dbReference>
<dbReference type="SMART" id="SM00450">
    <property type="entry name" value="RHOD"/>
    <property type="match status" value="1"/>
</dbReference>
<proteinExistence type="predicted"/>
<dbReference type="InterPro" id="IPR036873">
    <property type="entry name" value="Rhodanese-like_dom_sf"/>
</dbReference>
<comment type="caution">
    <text evidence="3">The sequence shown here is derived from an EMBL/GenBank/DDBJ whole genome shotgun (WGS) entry which is preliminary data.</text>
</comment>
<evidence type="ECO:0000256" key="1">
    <source>
        <dbReference type="SAM" id="SignalP"/>
    </source>
</evidence>
<dbReference type="InterPro" id="IPR001763">
    <property type="entry name" value="Rhodanese-like_dom"/>
</dbReference>
<dbReference type="OrthoDB" id="9808735at2"/>
<dbReference type="RefSeq" id="WP_115371228.1">
    <property type="nucleotide sequence ID" value="NZ_QASA01000001.1"/>
</dbReference>
<accession>A0A369QBF1</accession>
<reference evidence="3 4" key="1">
    <citation type="submission" date="2018-04" db="EMBL/GenBank/DDBJ databases">
        <title>Adhaeribacter sp. HMF7616 genome sequencing and assembly.</title>
        <authorList>
            <person name="Kang H."/>
            <person name="Kang J."/>
            <person name="Cha I."/>
            <person name="Kim H."/>
            <person name="Joh K."/>
        </authorList>
    </citation>
    <scope>NUCLEOTIDE SEQUENCE [LARGE SCALE GENOMIC DNA]</scope>
    <source>
        <strain evidence="3 4">HMF7616</strain>
    </source>
</reference>
<feature type="domain" description="Rhodanese" evidence="2">
    <location>
        <begin position="47"/>
        <end position="137"/>
    </location>
</feature>
<dbReference type="Gene3D" id="3.40.250.10">
    <property type="entry name" value="Rhodanese-like domain"/>
    <property type="match status" value="1"/>
</dbReference>
<keyword evidence="4" id="KW-1185">Reference proteome</keyword>
<dbReference type="PANTHER" id="PTHR45431:SF3">
    <property type="entry name" value="RHODANESE-LIKE DOMAIN-CONTAINING PROTEIN 15, CHLOROPLASTIC"/>
    <property type="match status" value="1"/>
</dbReference>
<evidence type="ECO:0000313" key="3">
    <source>
        <dbReference type="EMBL" id="RDC61660.1"/>
    </source>
</evidence>
<dbReference type="Proteomes" id="UP000253919">
    <property type="component" value="Unassembled WGS sequence"/>
</dbReference>
<dbReference type="InterPro" id="IPR052367">
    <property type="entry name" value="Thiosulfate_ST/Rhodanese-like"/>
</dbReference>
<protein>
    <recommendedName>
        <fullName evidence="2">Rhodanese domain-containing protein</fullName>
    </recommendedName>
</protein>
<feature type="chain" id="PRO_5016959998" description="Rhodanese domain-containing protein" evidence="1">
    <location>
        <begin position="26"/>
        <end position="137"/>
    </location>
</feature>
<name>A0A369QBF1_9BACT</name>
<sequence length="137" mass="14998">MPVLLKSILSAVLFGGLILAAPAFAQKPNTTTNYVNLNVVNFQKELAAQKGVVLDVRTPTEFAQGHLPHAINMNYQDPEFEQAIKNLKPNQPYFIYCAKGGRSAKACDQLKANNLKKVYNLEGGIAAWQQAGQVIVK</sequence>
<dbReference type="AlphaFoldDB" id="A0A369QBF1"/>